<protein>
    <submittedName>
        <fullName evidence="7">Uncharacterized protein</fullName>
    </submittedName>
</protein>
<proteinExistence type="predicted"/>
<dbReference type="GO" id="GO:0016020">
    <property type="term" value="C:membrane"/>
    <property type="evidence" value="ECO:0007669"/>
    <property type="project" value="UniProtKB-SubCell"/>
</dbReference>
<feature type="region of interest" description="Disordered" evidence="5">
    <location>
        <begin position="216"/>
        <end position="247"/>
    </location>
</feature>
<dbReference type="InParanoid" id="A0A2P5HN43"/>
<accession>A0A2P5HN43</accession>
<gene>
    <name evidence="7" type="ORF">DHEL01_v209946</name>
</gene>
<keyword evidence="4 6" id="KW-0472">Membrane</keyword>
<comment type="subcellular location">
    <subcellularLocation>
        <location evidence="1">Membrane</location>
        <topology evidence="1">Multi-pass membrane protein</topology>
    </subcellularLocation>
</comment>
<dbReference type="GO" id="GO:0046873">
    <property type="term" value="F:metal ion transmembrane transporter activity"/>
    <property type="evidence" value="ECO:0007669"/>
    <property type="project" value="InterPro"/>
</dbReference>
<feature type="transmembrane region" description="Helical" evidence="6">
    <location>
        <begin position="802"/>
        <end position="819"/>
    </location>
</feature>
<dbReference type="InterPro" id="IPR002523">
    <property type="entry name" value="MgTranspt_CorA/ZnTranspt_ZntB"/>
</dbReference>
<dbReference type="PANTHER" id="PTHR47685:SF1">
    <property type="entry name" value="MAGNESIUM TRANSPORT PROTEIN CORA"/>
    <property type="match status" value="1"/>
</dbReference>
<evidence type="ECO:0000313" key="8">
    <source>
        <dbReference type="Proteomes" id="UP000094444"/>
    </source>
</evidence>
<dbReference type="AlphaFoldDB" id="A0A2P5HN43"/>
<evidence type="ECO:0000256" key="2">
    <source>
        <dbReference type="ARBA" id="ARBA00022692"/>
    </source>
</evidence>
<evidence type="ECO:0000256" key="6">
    <source>
        <dbReference type="SAM" id="Phobius"/>
    </source>
</evidence>
<evidence type="ECO:0000313" key="7">
    <source>
        <dbReference type="EMBL" id="POS71658.1"/>
    </source>
</evidence>
<dbReference type="PANTHER" id="PTHR47685">
    <property type="entry name" value="MAGNESIUM TRANSPORT PROTEIN CORA"/>
    <property type="match status" value="1"/>
</dbReference>
<dbReference type="OrthoDB" id="341259at2759"/>
<dbReference type="STRING" id="158607.A0A2P5HN43"/>
<feature type="transmembrane region" description="Helical" evidence="6">
    <location>
        <begin position="758"/>
        <end position="782"/>
    </location>
</feature>
<sequence>MSVEFADLLLRMEDHDIIPTCLSAERHRPRDFLLHYLGCEQFFQREEYLASLPAEQAKQVDTRLQRIQYLRSVLENDPGEGRQLVQNLSNSLTNWRKGKDFQEGIVRVRELRTLHFADNHTSQRVVGGAGRLIHYDPDIDTNAYLIRFKDGRLVRDITDARFHEQFPCYRVSVKDLICGDQEDSALTPPKGTINHFHFPANNMLWAERAIKRYFNQKPDPEPVQPNTTPQSGTLSAHGGNSLPLDQGLLAPRHWRSQQQSTSVTGRFLGPMCEAIPGPTEDNRESIALFVGNPQVLSDDASGLEAKATSQMPYPHWDTARHQAKISDAVQKEEEKYKRDKILNEQRLRGMRRVRQRGLQLLNAHSRQPGSEFRLENRDVEKHRIISSGPPKRSATSAFAKIMKRQGRFRRLPLWSVFSTDGSGRVIAGTEIGQVLFDAAALYEAMSTHREKSLIRKYLNADPPLHPRRTLEQTNEWTLSLSWHASARDQVVHRATRPKQLDFHSADPNTKEWRDRIRKLPRVMMIDQLWMWILDDQTIITCFPEHGDLSHHNHLPGIHSRIRDAVLKCGRGKIRTVSDLALVILAEVQTSKASMGGIKACPLFLLSHKMATKHSFGAEQYWEWARIFSRLAHTDVDNGLSDLIVPFLDIGKEGELQGQIKSVLRDLQIMLHITKEQLEVFKKFEKCMQQVSPGTRIADMEPLLSELRSCIQDLEDMANAADGISTSLDYLISLKQQQVTVVQAWQSMKEAEDTRKQNVTLLVFTVVTVVFLPMSFISSVFGMNNKEIAGRDSPMTLADQFKWMMPISLSIVAITYYLAFGNPWRVSRDIFRWVYMKCGMYEVFAPRDLTLTALRDRYRDRYKKREAGQAWERRRSEQMAKDNQERRAAKRRPAVVASPPRPVCEAVSPDTPNMTPVTADEPSTGMFAVYQEMANFPTKLRTPTS</sequence>
<comment type="caution">
    <text evidence="7">The sequence shown here is derived from an EMBL/GenBank/DDBJ whole genome shotgun (WGS) entry which is preliminary data.</text>
</comment>
<dbReference type="Proteomes" id="UP000094444">
    <property type="component" value="Unassembled WGS sequence"/>
</dbReference>
<keyword evidence="8" id="KW-1185">Reference proteome</keyword>
<feature type="region of interest" description="Disordered" evidence="5">
    <location>
        <begin position="864"/>
        <end position="919"/>
    </location>
</feature>
<dbReference type="InterPro" id="IPR050829">
    <property type="entry name" value="CorA_MIT"/>
</dbReference>
<dbReference type="Gene3D" id="1.20.58.340">
    <property type="entry name" value="Magnesium transport protein CorA, transmembrane region"/>
    <property type="match status" value="1"/>
</dbReference>
<evidence type="ECO:0000256" key="4">
    <source>
        <dbReference type="ARBA" id="ARBA00023136"/>
    </source>
</evidence>
<keyword evidence="3 6" id="KW-1133">Transmembrane helix</keyword>
<organism evidence="7 8">
    <name type="scientific">Diaporthe helianthi</name>
    <dbReference type="NCBI Taxonomy" id="158607"/>
    <lineage>
        <taxon>Eukaryota</taxon>
        <taxon>Fungi</taxon>
        <taxon>Dikarya</taxon>
        <taxon>Ascomycota</taxon>
        <taxon>Pezizomycotina</taxon>
        <taxon>Sordariomycetes</taxon>
        <taxon>Sordariomycetidae</taxon>
        <taxon>Diaporthales</taxon>
        <taxon>Diaporthaceae</taxon>
        <taxon>Diaporthe</taxon>
    </lineage>
</organism>
<feature type="compositionally biased region" description="Basic and acidic residues" evidence="5">
    <location>
        <begin position="864"/>
        <end position="886"/>
    </location>
</feature>
<dbReference type="SUPFAM" id="SSF144083">
    <property type="entry name" value="Magnesium transport protein CorA, transmembrane region"/>
    <property type="match status" value="1"/>
</dbReference>
<reference evidence="7" key="1">
    <citation type="submission" date="2017-09" db="EMBL/GenBank/DDBJ databases">
        <title>Polyketide synthases of a Diaporthe helianthi virulent isolate.</title>
        <authorList>
            <person name="Baroncelli R."/>
        </authorList>
    </citation>
    <scope>NUCLEOTIDE SEQUENCE [LARGE SCALE GENOMIC DNA]</scope>
    <source>
        <strain evidence="7">7/96</strain>
    </source>
</reference>
<dbReference type="Pfam" id="PF01544">
    <property type="entry name" value="CorA"/>
    <property type="match status" value="1"/>
</dbReference>
<evidence type="ECO:0000256" key="3">
    <source>
        <dbReference type="ARBA" id="ARBA00022989"/>
    </source>
</evidence>
<evidence type="ECO:0000256" key="1">
    <source>
        <dbReference type="ARBA" id="ARBA00004141"/>
    </source>
</evidence>
<name>A0A2P5HN43_DIAHE</name>
<feature type="compositionally biased region" description="Polar residues" evidence="5">
    <location>
        <begin position="224"/>
        <end position="234"/>
    </location>
</feature>
<keyword evidence="2 6" id="KW-0812">Transmembrane</keyword>
<dbReference type="EMBL" id="MAVT02001205">
    <property type="protein sequence ID" value="POS71658.1"/>
    <property type="molecule type" value="Genomic_DNA"/>
</dbReference>
<evidence type="ECO:0000256" key="5">
    <source>
        <dbReference type="SAM" id="MobiDB-lite"/>
    </source>
</evidence>
<dbReference type="InterPro" id="IPR045863">
    <property type="entry name" value="CorA_TM1_TM2"/>
</dbReference>